<proteinExistence type="inferred from homology"/>
<keyword evidence="4 8" id="KW-0812">Transmembrane</keyword>
<evidence type="ECO:0000256" key="8">
    <source>
        <dbReference type="PROSITE-ProRule" id="PRU01360"/>
    </source>
</evidence>
<dbReference type="PANTHER" id="PTHR30069:SF29">
    <property type="entry name" value="HEMOGLOBIN AND HEMOGLOBIN-HAPTOGLOBIN-BINDING PROTEIN 1-RELATED"/>
    <property type="match status" value="1"/>
</dbReference>
<dbReference type="Gene3D" id="2.170.130.10">
    <property type="entry name" value="TonB-dependent receptor, plug domain"/>
    <property type="match status" value="1"/>
</dbReference>
<reference evidence="11 12" key="1">
    <citation type="submission" date="2019-09" db="EMBL/GenBank/DDBJ databases">
        <title>Draft genome sequence of Ginsengibacter sp. BR5-29.</title>
        <authorList>
            <person name="Im W.-T."/>
        </authorList>
    </citation>
    <scope>NUCLEOTIDE SEQUENCE [LARGE SCALE GENOMIC DNA]</scope>
    <source>
        <strain evidence="11 12">BR5-29</strain>
    </source>
</reference>
<keyword evidence="5" id="KW-0732">Signal</keyword>
<evidence type="ECO:0000256" key="2">
    <source>
        <dbReference type="ARBA" id="ARBA00022448"/>
    </source>
</evidence>
<keyword evidence="6 8" id="KW-0472">Membrane</keyword>
<dbReference type="SUPFAM" id="SSF49464">
    <property type="entry name" value="Carboxypeptidase regulatory domain-like"/>
    <property type="match status" value="1"/>
</dbReference>
<name>A0A5J5IG27_9BACT</name>
<dbReference type="Gene3D" id="2.40.170.20">
    <property type="entry name" value="TonB-dependent receptor, beta-barrel domain"/>
    <property type="match status" value="1"/>
</dbReference>
<dbReference type="RefSeq" id="WP_150414516.1">
    <property type="nucleotide sequence ID" value="NZ_VYQF01000002.1"/>
</dbReference>
<evidence type="ECO:0000259" key="9">
    <source>
        <dbReference type="Pfam" id="PF07715"/>
    </source>
</evidence>
<dbReference type="Pfam" id="PF14905">
    <property type="entry name" value="OMP_b-brl_3"/>
    <property type="match status" value="1"/>
</dbReference>
<keyword evidence="3 8" id="KW-1134">Transmembrane beta strand</keyword>
<gene>
    <name evidence="11" type="ORF">FW778_09765</name>
</gene>
<dbReference type="GO" id="GO:0009279">
    <property type="term" value="C:cell outer membrane"/>
    <property type="evidence" value="ECO:0007669"/>
    <property type="project" value="UniProtKB-SubCell"/>
</dbReference>
<feature type="domain" description="Outer membrane protein beta-barrel" evidence="10">
    <location>
        <begin position="402"/>
        <end position="836"/>
    </location>
</feature>
<comment type="subcellular location">
    <subcellularLocation>
        <location evidence="1 8">Cell outer membrane</location>
        <topology evidence="1 8">Multi-pass membrane protein</topology>
    </subcellularLocation>
</comment>
<comment type="caution">
    <text evidence="11">The sequence shown here is derived from an EMBL/GenBank/DDBJ whole genome shotgun (WGS) entry which is preliminary data.</text>
</comment>
<dbReference type="InterPro" id="IPR037066">
    <property type="entry name" value="Plug_dom_sf"/>
</dbReference>
<dbReference type="PANTHER" id="PTHR30069">
    <property type="entry name" value="TONB-DEPENDENT OUTER MEMBRANE RECEPTOR"/>
    <property type="match status" value="1"/>
</dbReference>
<sequence length="859" mass="97649">MKYIFLLSVTILFSVSVKCQVEKEPLPDNDASIIKINPHNKLYGKVVDEQTKKPVPFVSVQVTATLHNGLNSQTKDSIIAATLTAPNGDFNFENVPAFDSLHITLSAVGYSSYNKFFTFSNLDKNSKGTIERDLGNMVMNHNATKLEAVTIVMDKPALQMGIDKKIFDVNKSISSKGGTAIDVMKNIPSVSVDVDGNVELRNSSPTIFIDGRPTILTLEQIPSDNIDRIELITNPSAKYDASSTGGIINIILKKNKRTGLNGLLSAAAGTQGIWSGNANLNLRQGKLNFFVSGNYHQSDGKSNSESYRQNKTNNVVDNYFNQNSKNERNRKFTSLRFGIDYFIDNRNTLTLSQGVVQGRFVNDQMQDQQYLNSNKDLEKYGTRASNEHVQFNRYNTQANYTHKFPKEGEELNASINLNYGNVKDNADILNNFYLPDGSLYSDPNNVHNDGANDNNQLTTKIDFVNPLKNENKIETGLKSYVNNYSSYFNSFSVVNGTETRLPLSNNYKYTEVVHAAYFTYTGKISTIGYQAGLRGEYSEFTGTLIDSAKKFGYEYPDKISNIWDALFPSLYLSKKLNDDEEIQLNYSRRVRRPNFWQLNPFIDINDPLNIQQGNPKLKPEFSNSMEFNYSKTFKNKSNFLGVVYYRNTQQDITRFSDTLTAEQYQQLNHAAVDPNAILNTYINAESTNRWGMELTLQQKFNSNFDITPSVSINYRNVKAGISQQNLSNKGWNWSSKLSANYKIETEHPSIFNKLSFQLTAQYESPRVIPQGKRLEQFDSDFGLRKDLFKNDKGSITFSVNDILNTHRYGVIYNTETFYQESYSRWNVRSFRITFSYKFGDSDFSLFKKSRDNSDNNNEN</sequence>
<dbReference type="InterPro" id="IPR039426">
    <property type="entry name" value="TonB-dep_rcpt-like"/>
</dbReference>
<dbReference type="SUPFAM" id="SSF56935">
    <property type="entry name" value="Porins"/>
    <property type="match status" value="1"/>
</dbReference>
<keyword evidence="7 8" id="KW-0998">Cell outer membrane</keyword>
<protein>
    <submittedName>
        <fullName evidence="11">TonB-dependent receptor</fullName>
    </submittedName>
</protein>
<evidence type="ECO:0000256" key="6">
    <source>
        <dbReference type="ARBA" id="ARBA00023136"/>
    </source>
</evidence>
<dbReference type="Gene3D" id="2.60.40.1120">
    <property type="entry name" value="Carboxypeptidase-like, regulatory domain"/>
    <property type="match status" value="1"/>
</dbReference>
<evidence type="ECO:0000259" key="10">
    <source>
        <dbReference type="Pfam" id="PF14905"/>
    </source>
</evidence>
<evidence type="ECO:0000256" key="1">
    <source>
        <dbReference type="ARBA" id="ARBA00004571"/>
    </source>
</evidence>
<comment type="similarity">
    <text evidence="8">Belongs to the TonB-dependent receptor family.</text>
</comment>
<dbReference type="Proteomes" id="UP000326903">
    <property type="component" value="Unassembled WGS sequence"/>
</dbReference>
<dbReference type="InterPro" id="IPR008969">
    <property type="entry name" value="CarboxyPept-like_regulatory"/>
</dbReference>
<dbReference type="GO" id="GO:0015344">
    <property type="term" value="F:siderophore uptake transmembrane transporter activity"/>
    <property type="evidence" value="ECO:0007669"/>
    <property type="project" value="TreeGrafter"/>
</dbReference>
<evidence type="ECO:0000256" key="5">
    <source>
        <dbReference type="ARBA" id="ARBA00022729"/>
    </source>
</evidence>
<dbReference type="EMBL" id="VYQF01000002">
    <property type="protein sequence ID" value="KAA9039115.1"/>
    <property type="molecule type" value="Genomic_DNA"/>
</dbReference>
<dbReference type="InterPro" id="IPR041700">
    <property type="entry name" value="OMP_b-brl_3"/>
</dbReference>
<evidence type="ECO:0000256" key="3">
    <source>
        <dbReference type="ARBA" id="ARBA00022452"/>
    </source>
</evidence>
<evidence type="ECO:0000256" key="7">
    <source>
        <dbReference type="ARBA" id="ARBA00023237"/>
    </source>
</evidence>
<dbReference type="PROSITE" id="PS52016">
    <property type="entry name" value="TONB_DEPENDENT_REC_3"/>
    <property type="match status" value="1"/>
</dbReference>
<accession>A0A5J5IG27</accession>
<dbReference type="InterPro" id="IPR012910">
    <property type="entry name" value="Plug_dom"/>
</dbReference>
<keyword evidence="11" id="KW-0675">Receptor</keyword>
<dbReference type="GO" id="GO:0044718">
    <property type="term" value="P:siderophore transmembrane transport"/>
    <property type="evidence" value="ECO:0007669"/>
    <property type="project" value="TreeGrafter"/>
</dbReference>
<keyword evidence="12" id="KW-1185">Reference proteome</keyword>
<organism evidence="11 12">
    <name type="scientific">Ginsengibacter hankyongi</name>
    <dbReference type="NCBI Taxonomy" id="2607284"/>
    <lineage>
        <taxon>Bacteria</taxon>
        <taxon>Pseudomonadati</taxon>
        <taxon>Bacteroidota</taxon>
        <taxon>Chitinophagia</taxon>
        <taxon>Chitinophagales</taxon>
        <taxon>Chitinophagaceae</taxon>
        <taxon>Ginsengibacter</taxon>
    </lineage>
</organism>
<evidence type="ECO:0000313" key="11">
    <source>
        <dbReference type="EMBL" id="KAA9039115.1"/>
    </source>
</evidence>
<dbReference type="AlphaFoldDB" id="A0A5J5IG27"/>
<evidence type="ECO:0000256" key="4">
    <source>
        <dbReference type="ARBA" id="ARBA00022692"/>
    </source>
</evidence>
<dbReference type="InterPro" id="IPR036942">
    <property type="entry name" value="Beta-barrel_TonB_sf"/>
</dbReference>
<feature type="domain" description="TonB-dependent receptor plug" evidence="9">
    <location>
        <begin position="178"/>
        <end position="247"/>
    </location>
</feature>
<dbReference type="Pfam" id="PF07715">
    <property type="entry name" value="Plug"/>
    <property type="match status" value="1"/>
</dbReference>
<keyword evidence="2 8" id="KW-0813">Transport</keyword>
<evidence type="ECO:0000313" key="12">
    <source>
        <dbReference type="Proteomes" id="UP000326903"/>
    </source>
</evidence>